<dbReference type="GO" id="GO:0005886">
    <property type="term" value="C:plasma membrane"/>
    <property type="evidence" value="ECO:0007669"/>
    <property type="project" value="InterPro"/>
</dbReference>
<feature type="transmembrane region" description="Helical" evidence="10">
    <location>
        <begin position="46"/>
        <end position="65"/>
    </location>
</feature>
<keyword evidence="2" id="KW-0444">Lipid biosynthesis</keyword>
<keyword evidence="9" id="KW-1208">Phospholipid metabolism</keyword>
<evidence type="ECO:0000256" key="10">
    <source>
        <dbReference type="SAM" id="Phobius"/>
    </source>
</evidence>
<dbReference type="AlphaFoldDB" id="A0A381SNU7"/>
<feature type="transmembrane region" description="Helical" evidence="10">
    <location>
        <begin position="6"/>
        <end position="26"/>
    </location>
</feature>
<keyword evidence="6" id="KW-0443">Lipid metabolism</keyword>
<feature type="transmembrane region" description="Helical" evidence="10">
    <location>
        <begin position="77"/>
        <end position="96"/>
    </location>
</feature>
<evidence type="ECO:0000256" key="6">
    <source>
        <dbReference type="ARBA" id="ARBA00023098"/>
    </source>
</evidence>
<dbReference type="NCBIfam" id="TIGR00023">
    <property type="entry name" value="glycerol-3-phosphate 1-O-acyltransferase PlsY"/>
    <property type="match status" value="1"/>
</dbReference>
<feature type="transmembrane region" description="Helical" evidence="10">
    <location>
        <begin position="160"/>
        <end position="177"/>
    </location>
</feature>
<evidence type="ECO:0000256" key="5">
    <source>
        <dbReference type="ARBA" id="ARBA00022989"/>
    </source>
</evidence>
<dbReference type="GO" id="GO:0043772">
    <property type="term" value="F:acyl-phosphate glycerol-3-phosphate acyltransferase activity"/>
    <property type="evidence" value="ECO:0007669"/>
    <property type="project" value="InterPro"/>
</dbReference>
<accession>A0A381SNU7</accession>
<keyword evidence="4 10" id="KW-0812">Transmembrane</keyword>
<name>A0A381SNU7_9ZZZZ</name>
<organism evidence="11">
    <name type="scientific">marine metagenome</name>
    <dbReference type="NCBI Taxonomy" id="408172"/>
    <lineage>
        <taxon>unclassified sequences</taxon>
        <taxon>metagenomes</taxon>
        <taxon>ecological metagenomes</taxon>
    </lineage>
</organism>
<evidence type="ECO:0000256" key="2">
    <source>
        <dbReference type="ARBA" id="ARBA00022516"/>
    </source>
</evidence>
<dbReference type="PANTHER" id="PTHR30309:SF0">
    <property type="entry name" value="GLYCEROL-3-PHOSPHATE ACYLTRANSFERASE-RELATED"/>
    <property type="match status" value="1"/>
</dbReference>
<gene>
    <name evidence="11" type="ORF">METZ01_LOCUS56901</name>
</gene>
<dbReference type="Pfam" id="PF02660">
    <property type="entry name" value="G3P_acyltransf"/>
    <property type="match status" value="1"/>
</dbReference>
<dbReference type="GO" id="GO:0008654">
    <property type="term" value="P:phospholipid biosynthetic process"/>
    <property type="evidence" value="ECO:0007669"/>
    <property type="project" value="UniProtKB-KW"/>
</dbReference>
<keyword evidence="5 10" id="KW-1133">Transmembrane helix</keyword>
<sequence>MISIVYFFGSIPFAYILPKIFGLGDIRKLGSGNVGATNVLRAGNKLLAIIVLAFDIIKGFAPLFILKNYYHNELSEIIILFIGSAAILGHIFPIWLKFKGGKGVATYIGFLFAINYIFGIIFIITWLLIAFLKKYSSLASITSLVLLPLFVMLFSYEKQIIYLLILINLIIISKHYSNIYRLINKSETKIKF</sequence>
<dbReference type="InterPro" id="IPR003811">
    <property type="entry name" value="G3P_acylTferase_PlsY"/>
</dbReference>
<evidence type="ECO:0000256" key="3">
    <source>
        <dbReference type="ARBA" id="ARBA00022679"/>
    </source>
</evidence>
<keyword evidence="7 10" id="KW-0472">Membrane</keyword>
<evidence type="ECO:0000256" key="7">
    <source>
        <dbReference type="ARBA" id="ARBA00023136"/>
    </source>
</evidence>
<protein>
    <submittedName>
        <fullName evidence="11">Uncharacterized protein</fullName>
    </submittedName>
</protein>
<evidence type="ECO:0000256" key="1">
    <source>
        <dbReference type="ARBA" id="ARBA00022475"/>
    </source>
</evidence>
<proteinExistence type="inferred from homology"/>
<evidence type="ECO:0000256" key="4">
    <source>
        <dbReference type="ARBA" id="ARBA00022692"/>
    </source>
</evidence>
<keyword evidence="1" id="KW-1003">Cell membrane</keyword>
<feature type="transmembrane region" description="Helical" evidence="10">
    <location>
        <begin position="108"/>
        <end position="129"/>
    </location>
</feature>
<dbReference type="EMBL" id="UINC01003182">
    <property type="protein sequence ID" value="SVA04047.1"/>
    <property type="molecule type" value="Genomic_DNA"/>
</dbReference>
<evidence type="ECO:0000313" key="11">
    <source>
        <dbReference type="EMBL" id="SVA04047.1"/>
    </source>
</evidence>
<evidence type="ECO:0000256" key="9">
    <source>
        <dbReference type="ARBA" id="ARBA00023264"/>
    </source>
</evidence>
<dbReference type="PANTHER" id="PTHR30309">
    <property type="entry name" value="INNER MEMBRANE PROTEIN YGIH"/>
    <property type="match status" value="1"/>
</dbReference>
<evidence type="ECO:0000256" key="8">
    <source>
        <dbReference type="ARBA" id="ARBA00023209"/>
    </source>
</evidence>
<dbReference type="HAMAP" id="MF_01043">
    <property type="entry name" value="PlsY"/>
    <property type="match status" value="1"/>
</dbReference>
<keyword evidence="3" id="KW-0808">Transferase</keyword>
<dbReference type="SMART" id="SM01207">
    <property type="entry name" value="G3P_acyltransf"/>
    <property type="match status" value="1"/>
</dbReference>
<keyword evidence="8" id="KW-0594">Phospholipid biosynthesis</keyword>
<reference evidence="11" key="1">
    <citation type="submission" date="2018-05" db="EMBL/GenBank/DDBJ databases">
        <authorList>
            <person name="Lanie J.A."/>
            <person name="Ng W.-L."/>
            <person name="Kazmierczak K.M."/>
            <person name="Andrzejewski T.M."/>
            <person name="Davidsen T.M."/>
            <person name="Wayne K.J."/>
            <person name="Tettelin H."/>
            <person name="Glass J.I."/>
            <person name="Rusch D."/>
            <person name="Podicherti R."/>
            <person name="Tsui H.-C.T."/>
            <person name="Winkler M.E."/>
        </authorList>
    </citation>
    <scope>NUCLEOTIDE SEQUENCE</scope>
</reference>